<accession>A0A3S9UXW4</accession>
<dbReference type="AlphaFoldDB" id="A0A3S9UXW4"/>
<dbReference type="Proteomes" id="UP000270678">
    <property type="component" value="Chromosome"/>
</dbReference>
<keyword evidence="4" id="KW-1185">Reference proteome</keyword>
<dbReference type="KEGG" id="plut:EI981_12305"/>
<sequence length="349" mass="39971">MNDILAIKKAITHLSENELRSYLGFILLRIEDLRKKEIPLEESVAELIEIYDNLMGLQAGRISWDPGPISTHVHIVHSDSFAGSMKQVLRGINPTQEHKLIILRENYAIGPLGDLDTPEGREARSIWFHDHITDGYEAYAEFDEEFEALQDRLEQIPDQAQIVIWTNDNVSEQAGLRHTIYLLRNKPNSIVVCDAGAAAEQMFNRPDASIHYRHSGEIPPDKLREVVIRQNDNATLSTEDIEQLQQEWQLITEQTGTLRIWQDNTVLEVPAGYYDQYLLDTLDKLRPAASNNDFLKSARLIGEALGYCEQCIGDAYFEYRLREMIYNGILAIQGVPAGMRFYSIRRKSR</sequence>
<evidence type="ECO:0000313" key="4">
    <source>
        <dbReference type="Proteomes" id="UP000270678"/>
    </source>
</evidence>
<protein>
    <submittedName>
        <fullName evidence="3">DUF1835 domain-containing protein</fullName>
    </submittedName>
</protein>
<dbReference type="OrthoDB" id="343110at2"/>
<feature type="domain" description="DUF3658" evidence="2">
    <location>
        <begin position="233"/>
        <end position="342"/>
    </location>
</feature>
<name>A0A3S9UXW4_9BACL</name>
<proteinExistence type="predicted"/>
<feature type="domain" description="DUF1835" evidence="1">
    <location>
        <begin position="73"/>
        <end position="192"/>
    </location>
</feature>
<dbReference type="InterPro" id="IPR022123">
    <property type="entry name" value="DUF3658"/>
</dbReference>
<evidence type="ECO:0000259" key="1">
    <source>
        <dbReference type="Pfam" id="PF08874"/>
    </source>
</evidence>
<dbReference type="EMBL" id="CP034346">
    <property type="protein sequence ID" value="AZS15166.1"/>
    <property type="molecule type" value="Genomic_DNA"/>
</dbReference>
<gene>
    <name evidence="3" type="ORF">EI981_12305</name>
</gene>
<dbReference type="Pfam" id="PF08874">
    <property type="entry name" value="DUF1835"/>
    <property type="match status" value="1"/>
</dbReference>
<dbReference type="InterPro" id="IPR014973">
    <property type="entry name" value="DUF1835"/>
</dbReference>
<reference evidence="4" key="1">
    <citation type="submission" date="2018-12" db="EMBL/GenBank/DDBJ databases">
        <title>Complete genome sequence of Paenibacillus sp. MBLB1234.</title>
        <authorList>
            <person name="Nam Y.-D."/>
            <person name="Kang J."/>
            <person name="Chung W.-H."/>
            <person name="Park Y.S."/>
        </authorList>
    </citation>
    <scope>NUCLEOTIDE SEQUENCE [LARGE SCALE GENOMIC DNA]</scope>
    <source>
        <strain evidence="4">MBLB1234</strain>
    </source>
</reference>
<dbReference type="Pfam" id="PF12395">
    <property type="entry name" value="DUF3658"/>
    <property type="match status" value="1"/>
</dbReference>
<organism evidence="3 4">
    <name type="scientific">Paenibacillus lutimineralis</name>
    <dbReference type="NCBI Taxonomy" id="2707005"/>
    <lineage>
        <taxon>Bacteria</taxon>
        <taxon>Bacillati</taxon>
        <taxon>Bacillota</taxon>
        <taxon>Bacilli</taxon>
        <taxon>Bacillales</taxon>
        <taxon>Paenibacillaceae</taxon>
        <taxon>Paenibacillus</taxon>
    </lineage>
</organism>
<evidence type="ECO:0000313" key="3">
    <source>
        <dbReference type="EMBL" id="AZS15166.1"/>
    </source>
</evidence>
<evidence type="ECO:0000259" key="2">
    <source>
        <dbReference type="Pfam" id="PF12395"/>
    </source>
</evidence>
<dbReference type="RefSeq" id="WP_126998515.1">
    <property type="nucleotide sequence ID" value="NZ_CP034346.1"/>
</dbReference>